<evidence type="ECO:0008006" key="4">
    <source>
        <dbReference type="Google" id="ProtNLM"/>
    </source>
</evidence>
<organism evidence="2 3">
    <name type="scientific">Phyllobacterium sophorae</name>
    <dbReference type="NCBI Taxonomy" id="1520277"/>
    <lineage>
        <taxon>Bacteria</taxon>
        <taxon>Pseudomonadati</taxon>
        <taxon>Pseudomonadota</taxon>
        <taxon>Alphaproteobacteria</taxon>
        <taxon>Hyphomicrobiales</taxon>
        <taxon>Phyllobacteriaceae</taxon>
        <taxon>Phyllobacterium</taxon>
    </lineage>
</organism>
<feature type="chain" id="PRO_5015194084" description="DUF2380 domain-containing protein" evidence="1">
    <location>
        <begin position="27"/>
        <end position="178"/>
    </location>
</feature>
<evidence type="ECO:0000256" key="1">
    <source>
        <dbReference type="SAM" id="SignalP"/>
    </source>
</evidence>
<dbReference type="InterPro" id="IPR021698">
    <property type="entry name" value="DUF3280"/>
</dbReference>
<accession>A0A2P7ATY6</accession>
<feature type="signal peptide" evidence="1">
    <location>
        <begin position="1"/>
        <end position="26"/>
    </location>
</feature>
<comment type="caution">
    <text evidence="2">The sequence shown here is derived from an EMBL/GenBank/DDBJ whole genome shotgun (WGS) entry which is preliminary data.</text>
</comment>
<dbReference type="Proteomes" id="UP000241764">
    <property type="component" value="Unassembled WGS sequence"/>
</dbReference>
<dbReference type="AlphaFoldDB" id="A0A2P7ATY6"/>
<evidence type="ECO:0000313" key="2">
    <source>
        <dbReference type="EMBL" id="PSH57623.1"/>
    </source>
</evidence>
<keyword evidence="3" id="KW-1185">Reference proteome</keyword>
<dbReference type="EMBL" id="PGGM01000018">
    <property type="protein sequence ID" value="PSH57623.1"/>
    <property type="molecule type" value="Genomic_DNA"/>
</dbReference>
<evidence type="ECO:0000313" key="3">
    <source>
        <dbReference type="Proteomes" id="UP000241764"/>
    </source>
</evidence>
<dbReference type="Pfam" id="PF11684">
    <property type="entry name" value="DUF3280"/>
    <property type="match status" value="1"/>
</dbReference>
<reference evidence="3" key="1">
    <citation type="submission" date="2017-11" db="EMBL/GenBank/DDBJ databases">
        <authorList>
            <person name="Kuznetsova I."/>
            <person name="Sazanova A."/>
            <person name="Chirak E."/>
            <person name="Safronova V."/>
            <person name="Willems A."/>
        </authorList>
    </citation>
    <scope>NUCLEOTIDE SEQUENCE [LARGE SCALE GENOMIC DNA]</scope>
    <source>
        <strain evidence="3">CCBAU 03422</strain>
    </source>
</reference>
<dbReference type="OrthoDB" id="8442682at2"/>
<gene>
    <name evidence="2" type="ORF">CU103_28000</name>
</gene>
<keyword evidence="1" id="KW-0732">Signal</keyword>
<sequence>MMEMNLRTSFAAAALTASMVAPPAYGDAKSPAPAAAKISVAVANLDFLDTSGETRDMTAAHAKRLKALADYLREQLSGNENLKVVQLPCEQAQCTAQDPGYEVLADQARDAGARFVFIGIVKKTSTLINWIEYSVLDVDDKRAVCGELVSFRDDTDESWRRASRFLGSQIARRCKFGG</sequence>
<name>A0A2P7ATY6_9HYPH</name>
<proteinExistence type="predicted"/>
<protein>
    <recommendedName>
        <fullName evidence="4">DUF2380 domain-containing protein</fullName>
    </recommendedName>
</protein>